<evidence type="ECO:0000313" key="1">
    <source>
        <dbReference type="EMBL" id="MBA4653921.1"/>
    </source>
</evidence>
<reference evidence="1" key="1">
    <citation type="journal article" date="2013" name="J. Plant Res.">
        <title>Effect of fungi and light on seed germination of three Opuntia species from semiarid lands of central Mexico.</title>
        <authorList>
            <person name="Delgado-Sanchez P."/>
            <person name="Jimenez-Bremont J.F."/>
            <person name="Guerrero-Gonzalez Mde L."/>
            <person name="Flores J."/>
        </authorList>
    </citation>
    <scope>NUCLEOTIDE SEQUENCE</scope>
    <source>
        <tissue evidence="1">Cladode</tissue>
    </source>
</reference>
<reference evidence="1" key="2">
    <citation type="submission" date="2020-07" db="EMBL/GenBank/DDBJ databases">
        <authorList>
            <person name="Vera ALvarez R."/>
            <person name="Arias-Moreno D.M."/>
            <person name="Jimenez-Jacinto V."/>
            <person name="Jimenez-Bremont J.F."/>
            <person name="Swaminathan K."/>
            <person name="Moose S.P."/>
            <person name="Guerrero-Gonzalez M.L."/>
            <person name="Marino-Ramirez L."/>
            <person name="Landsman D."/>
            <person name="Rodriguez-Kessler M."/>
            <person name="Delgado-Sanchez P."/>
        </authorList>
    </citation>
    <scope>NUCLEOTIDE SEQUENCE</scope>
    <source>
        <tissue evidence="1">Cladode</tissue>
    </source>
</reference>
<organism evidence="1">
    <name type="scientific">Opuntia streptacantha</name>
    <name type="common">Prickly pear cactus</name>
    <name type="synonym">Opuntia cardona</name>
    <dbReference type="NCBI Taxonomy" id="393608"/>
    <lineage>
        <taxon>Eukaryota</taxon>
        <taxon>Viridiplantae</taxon>
        <taxon>Streptophyta</taxon>
        <taxon>Embryophyta</taxon>
        <taxon>Tracheophyta</taxon>
        <taxon>Spermatophyta</taxon>
        <taxon>Magnoliopsida</taxon>
        <taxon>eudicotyledons</taxon>
        <taxon>Gunneridae</taxon>
        <taxon>Pentapetalae</taxon>
        <taxon>Caryophyllales</taxon>
        <taxon>Cactineae</taxon>
        <taxon>Cactaceae</taxon>
        <taxon>Opuntioideae</taxon>
        <taxon>Opuntia</taxon>
    </lineage>
</organism>
<dbReference type="EMBL" id="GISG01181324">
    <property type="protein sequence ID" value="MBA4653921.1"/>
    <property type="molecule type" value="Transcribed_RNA"/>
</dbReference>
<proteinExistence type="predicted"/>
<dbReference type="AlphaFoldDB" id="A0A7C9DWU6"/>
<sequence length="158" mass="18032">MFRVQHHLLKFFDESINSSQLKSYWRSVIGNFWDFEIYDNMSTLKSMTICNLGEGCVGIQQIRQKPVADSSSKWQRKDMLIFPWDRSLQSGMGFSVFFTRAIDLDAAYLDTEGGCTIMFAFFSHIQHISQLLVLVSVLGKKSIAQLLGKSGIKESMQT</sequence>
<name>A0A7C9DWU6_OPUST</name>
<protein>
    <submittedName>
        <fullName evidence="1">Uncharacterized protein</fullName>
    </submittedName>
</protein>
<accession>A0A7C9DWU6</accession>